<dbReference type="EMBL" id="CP159578">
    <property type="protein sequence ID" value="XCJ80109.1"/>
    <property type="molecule type" value="Genomic_DNA"/>
</dbReference>
<evidence type="ECO:0000256" key="1">
    <source>
        <dbReference type="SAM" id="Phobius"/>
    </source>
</evidence>
<feature type="transmembrane region" description="Helical" evidence="1">
    <location>
        <begin position="36"/>
        <end position="58"/>
    </location>
</feature>
<gene>
    <name evidence="2" type="ORF">ABV408_02765</name>
</gene>
<accession>A0AB74U8V6</accession>
<reference evidence="2" key="1">
    <citation type="submission" date="2024-06" db="EMBL/GenBank/DDBJ databases">
        <title>Complete genome of Salinicola endophyticus HNIBRBA4755.</title>
        <authorList>
            <person name="Shin S.Y."/>
            <person name="Kang H."/>
            <person name="Song J."/>
        </authorList>
    </citation>
    <scope>NUCLEOTIDE SEQUENCE</scope>
    <source>
        <strain evidence="2">HNIBRBA4755</strain>
    </source>
</reference>
<keyword evidence="1" id="KW-0472">Membrane</keyword>
<proteinExistence type="predicted"/>
<keyword evidence="1" id="KW-0812">Transmembrane</keyword>
<sequence>MGEAVKLLTVLDRLAQYRPAGHQAPFERRVNRGATWALVAGGVLLALLAGLVLVHLSLGPLPAAFRWVVLGLGLLAQLVSLVPLCVPLLLAGRLLVCWRRITRDDLIREFRHDRAAVDRLAGFSTAALAEVQPWLEIKVRRLERRVTLFFGSPTAGVSLFLLASSAIEALGGVGVLSALSPAGIAWTRAGALRLAALVAVCLLLGLSLGAMVQRWLATRYAFQAELVGLALQRRSARATT</sequence>
<organism evidence="2">
    <name type="scientific">Salinicola endophyticus</name>
    <dbReference type="NCBI Taxonomy" id="1949083"/>
    <lineage>
        <taxon>Bacteria</taxon>
        <taxon>Pseudomonadati</taxon>
        <taxon>Pseudomonadota</taxon>
        <taxon>Gammaproteobacteria</taxon>
        <taxon>Oceanospirillales</taxon>
        <taxon>Halomonadaceae</taxon>
        <taxon>Salinicola</taxon>
    </lineage>
</organism>
<evidence type="ECO:0008006" key="3">
    <source>
        <dbReference type="Google" id="ProtNLM"/>
    </source>
</evidence>
<feature type="transmembrane region" description="Helical" evidence="1">
    <location>
        <begin position="148"/>
        <end position="171"/>
    </location>
</feature>
<name>A0AB74U8V6_9GAMM</name>
<keyword evidence="1" id="KW-1133">Transmembrane helix</keyword>
<dbReference type="RefSeq" id="WP_353980955.1">
    <property type="nucleotide sequence ID" value="NZ_CP159578.1"/>
</dbReference>
<feature type="transmembrane region" description="Helical" evidence="1">
    <location>
        <begin position="64"/>
        <end position="90"/>
    </location>
</feature>
<feature type="transmembrane region" description="Helical" evidence="1">
    <location>
        <begin position="191"/>
        <end position="212"/>
    </location>
</feature>
<protein>
    <recommendedName>
        <fullName evidence="3">ABC transmembrane type-1 domain-containing protein</fullName>
    </recommendedName>
</protein>
<dbReference type="AlphaFoldDB" id="A0AB74U8V6"/>
<evidence type="ECO:0000313" key="2">
    <source>
        <dbReference type="EMBL" id="XCJ80109.1"/>
    </source>
</evidence>